<feature type="domain" description="PAS" evidence="15">
    <location>
        <begin position="5"/>
        <end position="50"/>
    </location>
</feature>
<evidence type="ECO:0000256" key="4">
    <source>
        <dbReference type="ARBA" id="ARBA00022679"/>
    </source>
</evidence>
<evidence type="ECO:0000256" key="3">
    <source>
        <dbReference type="ARBA" id="ARBA00022553"/>
    </source>
</evidence>
<dbReference type="PANTHER" id="PTHR43065">
    <property type="entry name" value="SENSOR HISTIDINE KINASE"/>
    <property type="match status" value="1"/>
</dbReference>
<dbReference type="PROSITE" id="PS50112">
    <property type="entry name" value="PAS"/>
    <property type="match status" value="1"/>
</dbReference>
<sequence>MPIQKLSNPTRLLEHMSTAVCCLDSELRIQYMNPAAEILFGVSARQLLGQPFPVLAPGAEELEAGIRDALANESAYTERERQLVLGANQTVTVDCSVTPLPDGDLLIELVQLDRHLRISREHNLLAQNRVVRELIRGLAHEVKNPLGGLRGAAQLLERELADQDLTEYTQIIIGEADRLQTLVDNMLGPNRRPNRRETNIHEVLERVRQLVEAEAPEGFRIVRDYDPSIPPLMAEPDQLIQACLNIVRNALQAVGGEGNITLRTRTQRRFTIGDTSYKLVARIEVIDNGPGIDTELQEQIFYPMVTTRAEGSGLGLPIAQTLVNQNGGLIECSSEPGETVFTIWLPLEESNARGA</sequence>
<keyword evidence="9" id="KW-0535">Nitrogen fixation</keyword>
<comment type="caution">
    <text evidence="16">The sequence shown here is derived from an EMBL/GenBank/DDBJ whole genome shotgun (WGS) entry which is preliminary data.</text>
</comment>
<dbReference type="CDD" id="cd00130">
    <property type="entry name" value="PAS"/>
    <property type="match status" value="1"/>
</dbReference>
<evidence type="ECO:0000256" key="7">
    <source>
        <dbReference type="ARBA" id="ARBA00022840"/>
    </source>
</evidence>
<dbReference type="NCBIfam" id="TIGR00229">
    <property type="entry name" value="sensory_box"/>
    <property type="match status" value="1"/>
</dbReference>
<dbReference type="InterPro" id="IPR005467">
    <property type="entry name" value="His_kinase_dom"/>
</dbReference>
<evidence type="ECO:0000259" key="15">
    <source>
        <dbReference type="PROSITE" id="PS50112"/>
    </source>
</evidence>
<dbReference type="NCBIfam" id="NF008293">
    <property type="entry name" value="PRK11073.1"/>
    <property type="match status" value="1"/>
</dbReference>
<evidence type="ECO:0000256" key="10">
    <source>
        <dbReference type="ARBA" id="ARBA00037696"/>
    </source>
</evidence>
<dbReference type="Gene3D" id="3.30.565.10">
    <property type="entry name" value="Histidine kinase-like ATPase, C-terminal domain"/>
    <property type="match status" value="1"/>
</dbReference>
<reference evidence="17" key="1">
    <citation type="submission" date="2017-05" db="EMBL/GenBank/DDBJ databases">
        <authorList>
            <person name="Sharma S."/>
            <person name="Sidhu C."/>
            <person name="Pinnaka A.K."/>
        </authorList>
    </citation>
    <scope>NUCLEOTIDE SEQUENCE [LARGE SCALE GENOMIC DNA]</scope>
    <source>
        <strain evidence="17">AK93</strain>
    </source>
</reference>
<accession>A0A3E0WZG8</accession>
<dbReference type="SMART" id="SM00387">
    <property type="entry name" value="HATPase_c"/>
    <property type="match status" value="1"/>
</dbReference>
<dbReference type="Gene3D" id="1.10.287.130">
    <property type="match status" value="1"/>
</dbReference>
<dbReference type="Pfam" id="PF08448">
    <property type="entry name" value="PAS_4"/>
    <property type="match status" value="1"/>
</dbReference>
<evidence type="ECO:0000313" key="16">
    <source>
        <dbReference type="EMBL" id="RFA38244.1"/>
    </source>
</evidence>
<dbReference type="OrthoDB" id="9789238at2"/>
<name>A0A3E0WZG8_9GAMM</name>
<comment type="catalytic activity">
    <reaction evidence="1">
        <text>ATP + protein L-histidine = ADP + protein N-phospho-L-histidine.</text>
        <dbReference type="EC" id="2.7.13.3"/>
    </reaction>
</comment>
<dbReference type="RefSeq" id="WP_116301096.1">
    <property type="nucleotide sequence ID" value="NZ_NFZV01000003.1"/>
</dbReference>
<evidence type="ECO:0000256" key="2">
    <source>
        <dbReference type="ARBA" id="ARBA00012438"/>
    </source>
</evidence>
<evidence type="ECO:0000256" key="8">
    <source>
        <dbReference type="ARBA" id="ARBA00023012"/>
    </source>
</evidence>
<dbReference type="GO" id="GO:0000155">
    <property type="term" value="F:phosphorelay sensor kinase activity"/>
    <property type="evidence" value="ECO:0007669"/>
    <property type="project" value="InterPro"/>
</dbReference>
<dbReference type="InterPro" id="IPR004358">
    <property type="entry name" value="Sig_transdc_His_kin-like_C"/>
</dbReference>
<evidence type="ECO:0000259" key="14">
    <source>
        <dbReference type="PROSITE" id="PS50109"/>
    </source>
</evidence>
<dbReference type="InterPro" id="IPR036890">
    <property type="entry name" value="HATPase_C_sf"/>
</dbReference>
<dbReference type="GO" id="GO:0005524">
    <property type="term" value="F:ATP binding"/>
    <property type="evidence" value="ECO:0007669"/>
    <property type="project" value="UniProtKB-KW"/>
</dbReference>
<evidence type="ECO:0000313" key="17">
    <source>
        <dbReference type="Proteomes" id="UP000256763"/>
    </source>
</evidence>
<dbReference type="Gene3D" id="3.30.450.20">
    <property type="entry name" value="PAS domain"/>
    <property type="match status" value="1"/>
</dbReference>
<keyword evidence="5" id="KW-0547">Nucleotide-binding</keyword>
<dbReference type="SMART" id="SM00388">
    <property type="entry name" value="HisKA"/>
    <property type="match status" value="1"/>
</dbReference>
<evidence type="ECO:0000256" key="5">
    <source>
        <dbReference type="ARBA" id="ARBA00022741"/>
    </source>
</evidence>
<dbReference type="SMART" id="SM00091">
    <property type="entry name" value="PAS"/>
    <property type="match status" value="1"/>
</dbReference>
<proteinExistence type="predicted"/>
<evidence type="ECO:0000256" key="11">
    <source>
        <dbReference type="ARBA" id="ARBA00039567"/>
    </source>
</evidence>
<dbReference type="SUPFAM" id="SSF55874">
    <property type="entry name" value="ATPase domain of HSP90 chaperone/DNA topoisomerase II/histidine kinase"/>
    <property type="match status" value="1"/>
</dbReference>
<dbReference type="PRINTS" id="PR00344">
    <property type="entry name" value="BCTRLSENSOR"/>
</dbReference>
<evidence type="ECO:0000256" key="9">
    <source>
        <dbReference type="ARBA" id="ARBA00023231"/>
    </source>
</evidence>
<dbReference type="Proteomes" id="UP000256763">
    <property type="component" value="Unassembled WGS sequence"/>
</dbReference>
<dbReference type="CDD" id="cd00082">
    <property type="entry name" value="HisKA"/>
    <property type="match status" value="1"/>
</dbReference>
<comment type="function">
    <text evidence="10">Member of the two-component regulatory system NtrB/NtrC, which controls expression of the nitrogen-regulated (ntr) genes in response to nitrogen limitation. Under conditions of nitrogen limitation, NtrB autophosphorylates and transfers the phosphoryl group to NtrC. In the presence of nitrogen, acts as a phosphatase that dephosphorylates and inactivates NtrC.</text>
</comment>
<keyword evidence="17" id="KW-1185">Reference proteome</keyword>
<dbReference type="InterPro" id="IPR013656">
    <property type="entry name" value="PAS_4"/>
</dbReference>
<dbReference type="AlphaFoldDB" id="A0A3E0WZG8"/>
<dbReference type="InterPro" id="IPR036097">
    <property type="entry name" value="HisK_dim/P_sf"/>
</dbReference>
<dbReference type="SUPFAM" id="SSF47384">
    <property type="entry name" value="Homodimeric domain of signal transducing histidine kinase"/>
    <property type="match status" value="1"/>
</dbReference>
<dbReference type="SUPFAM" id="SSF55785">
    <property type="entry name" value="PYP-like sensor domain (PAS domain)"/>
    <property type="match status" value="1"/>
</dbReference>
<dbReference type="EMBL" id="NFZW01000004">
    <property type="protein sequence ID" value="RFA38244.1"/>
    <property type="molecule type" value="Genomic_DNA"/>
</dbReference>
<keyword evidence="7" id="KW-0067">ATP-binding</keyword>
<dbReference type="PROSITE" id="PS50109">
    <property type="entry name" value="HIS_KIN"/>
    <property type="match status" value="1"/>
</dbReference>
<protein>
    <recommendedName>
        <fullName evidence="11">Sensory histidine kinase/phosphatase NtrB</fullName>
        <ecNumber evidence="2">2.7.13.3</ecNumber>
    </recommendedName>
    <alternativeName>
        <fullName evidence="12">Nitrogen regulation protein NR(II)</fullName>
    </alternativeName>
    <alternativeName>
        <fullName evidence="13">Nitrogen regulator II</fullName>
    </alternativeName>
</protein>
<feature type="domain" description="Histidine kinase" evidence="14">
    <location>
        <begin position="137"/>
        <end position="349"/>
    </location>
</feature>
<dbReference type="InterPro" id="IPR035965">
    <property type="entry name" value="PAS-like_dom_sf"/>
</dbReference>
<dbReference type="Pfam" id="PF02518">
    <property type="entry name" value="HATPase_c"/>
    <property type="match status" value="1"/>
</dbReference>
<dbReference type="InterPro" id="IPR003661">
    <property type="entry name" value="HisK_dim/P_dom"/>
</dbReference>
<organism evidence="16 17">
    <name type="scientific">Alkalilimnicola ehrlichii</name>
    <dbReference type="NCBI Taxonomy" id="351052"/>
    <lineage>
        <taxon>Bacteria</taxon>
        <taxon>Pseudomonadati</taxon>
        <taxon>Pseudomonadota</taxon>
        <taxon>Gammaproteobacteria</taxon>
        <taxon>Chromatiales</taxon>
        <taxon>Ectothiorhodospiraceae</taxon>
        <taxon>Alkalilimnicola</taxon>
    </lineage>
</organism>
<keyword evidence="3" id="KW-0597">Phosphoprotein</keyword>
<dbReference type="PANTHER" id="PTHR43065:SF16">
    <property type="entry name" value="SENSORY HISTIDINE KINASE_PHOSPHATASE NTRB"/>
    <property type="match status" value="1"/>
</dbReference>
<keyword evidence="4" id="KW-0808">Transferase</keyword>
<evidence type="ECO:0000256" key="12">
    <source>
        <dbReference type="ARBA" id="ARBA00042313"/>
    </source>
</evidence>
<evidence type="ECO:0000256" key="6">
    <source>
        <dbReference type="ARBA" id="ARBA00022777"/>
    </source>
</evidence>
<evidence type="ECO:0000256" key="13">
    <source>
        <dbReference type="ARBA" id="ARBA00043094"/>
    </source>
</evidence>
<keyword evidence="6 16" id="KW-0418">Kinase</keyword>
<dbReference type="Pfam" id="PF00512">
    <property type="entry name" value="HisKA"/>
    <property type="match status" value="1"/>
</dbReference>
<gene>
    <name evidence="16" type="ORF">CAL65_05250</name>
</gene>
<keyword evidence="8" id="KW-0902">Two-component regulatory system</keyword>
<dbReference type="EC" id="2.7.13.3" evidence="2"/>
<dbReference type="InterPro" id="IPR003594">
    <property type="entry name" value="HATPase_dom"/>
</dbReference>
<evidence type="ECO:0000256" key="1">
    <source>
        <dbReference type="ARBA" id="ARBA00000085"/>
    </source>
</evidence>
<dbReference type="InterPro" id="IPR000014">
    <property type="entry name" value="PAS"/>
</dbReference>